<dbReference type="KEGG" id="ppi:YSA_00458"/>
<dbReference type="EMBL" id="CP003588">
    <property type="protein sequence ID" value="AFK67020.1"/>
    <property type="molecule type" value="Genomic_DNA"/>
</dbReference>
<accession>I3UNE9</accession>
<organism evidence="1 2">
    <name type="scientific">Pseudomonas putida ND6</name>
    <dbReference type="NCBI Taxonomy" id="231023"/>
    <lineage>
        <taxon>Bacteria</taxon>
        <taxon>Pseudomonadati</taxon>
        <taxon>Pseudomonadota</taxon>
        <taxon>Gammaproteobacteria</taxon>
        <taxon>Pseudomonadales</taxon>
        <taxon>Pseudomonadaceae</taxon>
        <taxon>Pseudomonas</taxon>
    </lineage>
</organism>
<proteinExistence type="predicted"/>
<dbReference type="HOGENOM" id="CLU_3065230_0_0_6"/>
<dbReference type="AlphaFoldDB" id="I3UNE9"/>
<protein>
    <submittedName>
        <fullName evidence="1">Uncharacterized protein</fullName>
    </submittedName>
</protein>
<reference evidence="1 2" key="1">
    <citation type="journal article" date="2012" name="J. Bacteriol.">
        <title>Complete Genome Sequence of the Naphthalene-Degrading Pseudomonas putida Strain ND6.</title>
        <authorList>
            <person name="Li S."/>
            <person name="Zhao H."/>
            <person name="Li Y."/>
            <person name="Niu S."/>
            <person name="Cai B."/>
        </authorList>
    </citation>
    <scope>NUCLEOTIDE SEQUENCE [LARGE SCALE GENOMIC DNA]</scope>
    <source>
        <strain evidence="1 2">ND6</strain>
    </source>
</reference>
<evidence type="ECO:0000313" key="1">
    <source>
        <dbReference type="EMBL" id="AFK67020.1"/>
    </source>
</evidence>
<name>I3UNE9_PSEPU</name>
<dbReference type="Proteomes" id="UP000005268">
    <property type="component" value="Chromosome"/>
</dbReference>
<gene>
    <name evidence="1" type="ORF">YSA_00458</name>
</gene>
<sequence>MLLEEYGAIRANNPCHSLWHDRLFAGKVVASISLYGMVSFAFDYRTKPVLANC</sequence>
<dbReference type="PATRIC" id="fig|231023.4.peg.215"/>
<evidence type="ECO:0000313" key="2">
    <source>
        <dbReference type="Proteomes" id="UP000005268"/>
    </source>
</evidence>